<comment type="caution">
    <text evidence="3">The sequence shown here is derived from an EMBL/GenBank/DDBJ whole genome shotgun (WGS) entry which is preliminary data.</text>
</comment>
<feature type="domain" description="PPM-type phosphatase" evidence="2">
    <location>
        <begin position="4"/>
        <end position="243"/>
    </location>
</feature>
<dbReference type="AlphaFoldDB" id="A0AAP6JDD1"/>
<dbReference type="CDD" id="cd00143">
    <property type="entry name" value="PP2Cc"/>
    <property type="match status" value="1"/>
</dbReference>
<evidence type="ECO:0000313" key="4">
    <source>
        <dbReference type="Proteomes" id="UP001302316"/>
    </source>
</evidence>
<dbReference type="SUPFAM" id="SSF81606">
    <property type="entry name" value="PP2C-like"/>
    <property type="match status" value="1"/>
</dbReference>
<dbReference type="NCBIfam" id="NF033484">
    <property type="entry name" value="Stp1_PP2C_phos"/>
    <property type="match status" value="1"/>
</dbReference>
<sequence length="275" mass="30326">MGSETGLTAAGRTDTGRKRPHNEDAIRLEPGLGLLVLADGMGGYSAGEVASQIAVDTVVSTVRNASPLERGDRLLEEAFQKANRSILDTARSDPERQGMGTTIVACLFRRRRVTIGHVGDSRAYRLRRGRMEQLTTDHSLNQELLDRGYYTRMEARRAGNRHVITRALGVRESVDVSLREESVAEGDLFMLCSDGLTDMMDDHSIRYALESRSGALEELADSLVDRANELGGRDNISVILTLAGAGSASERRPLLSRFRDRLQKLFRREGNPADI</sequence>
<dbReference type="Pfam" id="PF13672">
    <property type="entry name" value="PP2C_2"/>
    <property type="match status" value="1"/>
</dbReference>
<dbReference type="InterPro" id="IPR001932">
    <property type="entry name" value="PPM-type_phosphatase-like_dom"/>
</dbReference>
<gene>
    <name evidence="3" type="ORF">VCB98_02335</name>
</gene>
<dbReference type="RefSeq" id="WP_346050083.1">
    <property type="nucleotide sequence ID" value="NZ_JAYGII010000003.1"/>
</dbReference>
<name>A0AAP6JDD1_9GAMM</name>
<proteinExistence type="predicted"/>
<dbReference type="InterPro" id="IPR015655">
    <property type="entry name" value="PP2C"/>
</dbReference>
<dbReference type="PANTHER" id="PTHR13832:SF827">
    <property type="entry name" value="PROTEIN PHOSPHATASE 1L"/>
    <property type="match status" value="1"/>
</dbReference>
<feature type="compositionally biased region" description="Basic and acidic residues" evidence="1">
    <location>
        <begin position="14"/>
        <end position="23"/>
    </location>
</feature>
<dbReference type="GO" id="GO:0004722">
    <property type="term" value="F:protein serine/threonine phosphatase activity"/>
    <property type="evidence" value="ECO:0007669"/>
    <property type="project" value="InterPro"/>
</dbReference>
<accession>A0AAP6JDD1</accession>
<reference evidence="3 4" key="1">
    <citation type="submission" date="2023-12" db="EMBL/GenBank/DDBJ databases">
        <title>Whole-genome sequencing of halo(alkali)philic microorganisms from hypersaline lakes.</title>
        <authorList>
            <person name="Sorokin D.Y."/>
            <person name="Merkel A.Y."/>
            <person name="Messina E."/>
            <person name="Yakimov M."/>
        </authorList>
    </citation>
    <scope>NUCLEOTIDE SEQUENCE [LARGE SCALE GENOMIC DNA]</scope>
    <source>
        <strain evidence="3 4">AB-CW1</strain>
    </source>
</reference>
<dbReference type="Proteomes" id="UP001302316">
    <property type="component" value="Unassembled WGS sequence"/>
</dbReference>
<feature type="region of interest" description="Disordered" evidence="1">
    <location>
        <begin position="1"/>
        <end position="23"/>
    </location>
</feature>
<evidence type="ECO:0000259" key="2">
    <source>
        <dbReference type="PROSITE" id="PS51746"/>
    </source>
</evidence>
<dbReference type="PANTHER" id="PTHR13832">
    <property type="entry name" value="PROTEIN PHOSPHATASE 2C"/>
    <property type="match status" value="1"/>
</dbReference>
<evidence type="ECO:0000256" key="1">
    <source>
        <dbReference type="SAM" id="MobiDB-lite"/>
    </source>
</evidence>
<keyword evidence="4" id="KW-1185">Reference proteome</keyword>
<dbReference type="EMBL" id="JAYGII010000003">
    <property type="protein sequence ID" value="MEA5444653.1"/>
    <property type="molecule type" value="Genomic_DNA"/>
</dbReference>
<protein>
    <submittedName>
        <fullName evidence="3">Stp1/IreP family PP2C-type Ser/Thr phosphatase</fullName>
    </submittedName>
</protein>
<dbReference type="SMART" id="SM00332">
    <property type="entry name" value="PP2Cc"/>
    <property type="match status" value="1"/>
</dbReference>
<dbReference type="SMART" id="SM00331">
    <property type="entry name" value="PP2C_SIG"/>
    <property type="match status" value="1"/>
</dbReference>
<dbReference type="Gene3D" id="3.60.40.10">
    <property type="entry name" value="PPM-type phosphatase domain"/>
    <property type="match status" value="1"/>
</dbReference>
<dbReference type="InterPro" id="IPR036457">
    <property type="entry name" value="PPM-type-like_dom_sf"/>
</dbReference>
<dbReference type="PROSITE" id="PS51746">
    <property type="entry name" value="PPM_2"/>
    <property type="match status" value="1"/>
</dbReference>
<organism evidence="3 4">
    <name type="scientific">Natronospira elongata</name>
    <dbReference type="NCBI Taxonomy" id="3110268"/>
    <lineage>
        <taxon>Bacteria</taxon>
        <taxon>Pseudomonadati</taxon>
        <taxon>Pseudomonadota</taxon>
        <taxon>Gammaproteobacteria</taxon>
        <taxon>Natronospirales</taxon>
        <taxon>Natronospiraceae</taxon>
        <taxon>Natronospira</taxon>
    </lineage>
</organism>
<evidence type="ECO:0000313" key="3">
    <source>
        <dbReference type="EMBL" id="MEA5444653.1"/>
    </source>
</evidence>